<dbReference type="EMBL" id="JAAGMQ010000817">
    <property type="protein sequence ID" value="NEC36816.1"/>
    <property type="molecule type" value="Genomic_DNA"/>
</dbReference>
<dbReference type="RefSeq" id="WP_164277862.1">
    <property type="nucleotide sequence ID" value="NZ_JAAGMQ010000817.1"/>
</dbReference>
<reference evidence="1 2" key="1">
    <citation type="submission" date="2020-01" db="EMBL/GenBank/DDBJ databases">
        <title>Insect and environment-associated Actinomycetes.</title>
        <authorList>
            <person name="Currrie C."/>
            <person name="Chevrette M."/>
            <person name="Carlson C."/>
            <person name="Stubbendieck R."/>
            <person name="Wendt-Pienkowski E."/>
        </authorList>
    </citation>
    <scope>NUCLEOTIDE SEQUENCE [LARGE SCALE GENOMIC DNA]</scope>
    <source>
        <strain evidence="1 2">SID7739</strain>
    </source>
</reference>
<accession>A0A6G3TJV2</accession>
<organism evidence="1 2">
    <name type="scientific">Streptomyces rubrogriseus</name>
    <dbReference type="NCBI Taxonomy" id="194673"/>
    <lineage>
        <taxon>Bacteria</taxon>
        <taxon>Bacillati</taxon>
        <taxon>Actinomycetota</taxon>
        <taxon>Actinomycetes</taxon>
        <taxon>Kitasatosporales</taxon>
        <taxon>Streptomycetaceae</taxon>
        <taxon>Streptomyces</taxon>
        <taxon>Streptomyces violaceoruber group</taxon>
    </lineage>
</organism>
<proteinExistence type="predicted"/>
<dbReference type="Proteomes" id="UP000475666">
    <property type="component" value="Unassembled WGS sequence"/>
</dbReference>
<comment type="caution">
    <text evidence="1">The sequence shown here is derived from an EMBL/GenBank/DDBJ whole genome shotgun (WGS) entry which is preliminary data.</text>
</comment>
<dbReference type="AlphaFoldDB" id="A0A6G3TJV2"/>
<sequence length="65" mass="6799">MSDFDVGLREQGANGRGCVTRVHALLADDAPVVPACERVRPQVVVMPVDYGAEAGAAHAADGRPR</sequence>
<protein>
    <submittedName>
        <fullName evidence="1">Uncharacterized protein</fullName>
    </submittedName>
</protein>
<evidence type="ECO:0000313" key="1">
    <source>
        <dbReference type="EMBL" id="NEC36816.1"/>
    </source>
</evidence>
<name>A0A6G3TJV2_9ACTN</name>
<gene>
    <name evidence="1" type="ORF">G3I66_27145</name>
</gene>
<evidence type="ECO:0000313" key="2">
    <source>
        <dbReference type="Proteomes" id="UP000475666"/>
    </source>
</evidence>